<organism evidence="1">
    <name type="scientific">freshwater metagenome</name>
    <dbReference type="NCBI Taxonomy" id="449393"/>
    <lineage>
        <taxon>unclassified sequences</taxon>
        <taxon>metagenomes</taxon>
        <taxon>ecological metagenomes</taxon>
    </lineage>
</organism>
<reference evidence="1" key="1">
    <citation type="submission" date="2020-05" db="EMBL/GenBank/DDBJ databases">
        <authorList>
            <person name="Chiriac C."/>
            <person name="Salcher M."/>
            <person name="Ghai R."/>
            <person name="Kavagutti S V."/>
        </authorList>
    </citation>
    <scope>NUCLEOTIDE SEQUENCE</scope>
</reference>
<accession>A0A6J6SFJ9</accession>
<dbReference type="AlphaFoldDB" id="A0A6J6SFJ9"/>
<protein>
    <submittedName>
        <fullName evidence="1">Unannotated protein</fullName>
    </submittedName>
</protein>
<sequence>MVASLGLLDAVQVGFEGLLALPRGAVDALQHLVLLVAAPVRRGAAHQLERRDPLGGGQVRTTAQVAPRDLAVASDVVVDGQLAATDLDRGALGALRARATLEADQLDLVGLVLELAERVGIGGDPALEALALLDDLAHRGLDLRQVIGHEGHVDVEVVVEAVLHRRADAQARLREELLDGLRHHVGGGVTQDVEPVGAVHGHALDLVTVRQHVGEVLELARHARGDDLRGVGVQLPGLGARRDRPLLTRIGVGEGDLDLGHDDSFVGGVRAHARTGEAYRALDPHRLGISARTANTTPKRS</sequence>
<name>A0A6J6SFJ9_9ZZZZ</name>
<evidence type="ECO:0000313" key="1">
    <source>
        <dbReference type="EMBL" id="CAB4733347.1"/>
    </source>
</evidence>
<dbReference type="EMBL" id="CAEZXR010000435">
    <property type="protein sequence ID" value="CAB4733347.1"/>
    <property type="molecule type" value="Genomic_DNA"/>
</dbReference>
<proteinExistence type="predicted"/>
<dbReference type="AntiFam" id="ANF00209">
    <property type="entry name" value="Shadow ORF (opposite thrS)"/>
</dbReference>
<gene>
    <name evidence="1" type="ORF">UFOPK2579_02718</name>
</gene>